<gene>
    <name evidence="1" type="ORF">Vadar_001283</name>
</gene>
<comment type="caution">
    <text evidence="1">The sequence shown here is derived from an EMBL/GenBank/DDBJ whole genome shotgun (WGS) entry which is preliminary data.</text>
</comment>
<sequence>MACACSCFSIISLFGTYIRHTFSAAGLSALTIDIDDETTIHFWGPKKSMMLAFKSIISLLGTYIRHTFSATGLSALTIEIDDETTIHFWGPKSPDPTNPKPPLVLLDSALKPTGTGNDKWRFLLVNSPFTYPTSCFLAIPHQIGREIRDFPGSLDGETDGEARREEVLCGGDELRGIRSIPYGGDVAGEGREGGHRALNMKQRDIVESLEKGAKMQNREEFLLPETAKRRHS</sequence>
<reference evidence="1 2" key="1">
    <citation type="journal article" date="2021" name="Hortic Res">
        <title>High-quality reference genome and annotation aids understanding of berry development for evergreen blueberry (Vaccinium darrowii).</title>
        <authorList>
            <person name="Yu J."/>
            <person name="Hulse-Kemp A.M."/>
            <person name="Babiker E."/>
            <person name="Staton M."/>
        </authorList>
    </citation>
    <scope>NUCLEOTIDE SEQUENCE [LARGE SCALE GENOMIC DNA]</scope>
    <source>
        <strain evidence="2">cv. NJ 8807/NJ 8810</strain>
        <tissue evidence="1">Young leaf</tissue>
    </source>
</reference>
<dbReference type="EMBL" id="CM037154">
    <property type="protein sequence ID" value="KAH7859456.1"/>
    <property type="molecule type" value="Genomic_DNA"/>
</dbReference>
<organism evidence="1 2">
    <name type="scientific">Vaccinium darrowii</name>
    <dbReference type="NCBI Taxonomy" id="229202"/>
    <lineage>
        <taxon>Eukaryota</taxon>
        <taxon>Viridiplantae</taxon>
        <taxon>Streptophyta</taxon>
        <taxon>Embryophyta</taxon>
        <taxon>Tracheophyta</taxon>
        <taxon>Spermatophyta</taxon>
        <taxon>Magnoliopsida</taxon>
        <taxon>eudicotyledons</taxon>
        <taxon>Gunneridae</taxon>
        <taxon>Pentapetalae</taxon>
        <taxon>asterids</taxon>
        <taxon>Ericales</taxon>
        <taxon>Ericaceae</taxon>
        <taxon>Vaccinioideae</taxon>
        <taxon>Vaccinieae</taxon>
        <taxon>Vaccinium</taxon>
    </lineage>
</organism>
<protein>
    <submittedName>
        <fullName evidence="1">Uncharacterized protein</fullName>
    </submittedName>
</protein>
<evidence type="ECO:0000313" key="2">
    <source>
        <dbReference type="Proteomes" id="UP000828048"/>
    </source>
</evidence>
<name>A0ACB7Z1J7_9ERIC</name>
<evidence type="ECO:0000313" key="1">
    <source>
        <dbReference type="EMBL" id="KAH7859456.1"/>
    </source>
</evidence>
<keyword evidence="2" id="KW-1185">Reference proteome</keyword>
<proteinExistence type="predicted"/>
<accession>A0ACB7Z1J7</accession>
<dbReference type="Proteomes" id="UP000828048">
    <property type="component" value="Chromosome 4"/>
</dbReference>